<evidence type="ECO:0008006" key="4">
    <source>
        <dbReference type="Google" id="ProtNLM"/>
    </source>
</evidence>
<evidence type="ECO:0000313" key="3">
    <source>
        <dbReference type="Proteomes" id="UP000298327"/>
    </source>
</evidence>
<accession>A0A4Y9Y4Z3</accession>
<proteinExistence type="predicted"/>
<reference evidence="2 3" key="1">
    <citation type="submission" date="2019-02" db="EMBL/GenBank/DDBJ databases">
        <title>Genome sequencing of the rare red list fungi Dentipellis fragilis.</title>
        <authorList>
            <person name="Buettner E."/>
            <person name="Kellner H."/>
        </authorList>
    </citation>
    <scope>NUCLEOTIDE SEQUENCE [LARGE SCALE GENOMIC DNA]</scope>
    <source>
        <strain evidence="2 3">DSM 105465</strain>
    </source>
</reference>
<dbReference type="SUPFAM" id="SSF54427">
    <property type="entry name" value="NTF2-like"/>
    <property type="match status" value="1"/>
</dbReference>
<sequence length="172" mass="18776">MKSNRNTVTTNDLISASRSASTVGDKPSPNMQLVLDYMNAYTAADSAAMEPLLTDDFIAQNVSTDQSTGKSEWVQFIKFNKYTRDAARVKVGAPAVRPCVRHAAPSRVCSLAVSQSADYMGVNGISEQQGVVTLSVWEIQDTLVLYVLVLSIAEGPQPKISKLWLYKTDDRA</sequence>
<feature type="region of interest" description="Disordered" evidence="1">
    <location>
        <begin position="1"/>
        <end position="27"/>
    </location>
</feature>
<name>A0A4Y9Y4Z3_9AGAM</name>
<feature type="compositionally biased region" description="Polar residues" evidence="1">
    <location>
        <begin position="1"/>
        <end position="22"/>
    </location>
</feature>
<evidence type="ECO:0000313" key="2">
    <source>
        <dbReference type="EMBL" id="TFY57526.1"/>
    </source>
</evidence>
<dbReference type="OrthoDB" id="10431339at2759"/>
<gene>
    <name evidence="2" type="ORF">EVG20_g8511</name>
</gene>
<protein>
    <recommendedName>
        <fullName evidence="4">SnoaL-like domain-containing protein</fullName>
    </recommendedName>
</protein>
<keyword evidence="3" id="KW-1185">Reference proteome</keyword>
<dbReference type="Proteomes" id="UP000298327">
    <property type="component" value="Unassembled WGS sequence"/>
</dbReference>
<dbReference type="InterPro" id="IPR032710">
    <property type="entry name" value="NTF2-like_dom_sf"/>
</dbReference>
<comment type="caution">
    <text evidence="2">The sequence shown here is derived from an EMBL/GenBank/DDBJ whole genome shotgun (WGS) entry which is preliminary data.</text>
</comment>
<dbReference type="EMBL" id="SEOQ01000744">
    <property type="protein sequence ID" value="TFY57526.1"/>
    <property type="molecule type" value="Genomic_DNA"/>
</dbReference>
<evidence type="ECO:0000256" key="1">
    <source>
        <dbReference type="SAM" id="MobiDB-lite"/>
    </source>
</evidence>
<organism evidence="2 3">
    <name type="scientific">Dentipellis fragilis</name>
    <dbReference type="NCBI Taxonomy" id="205917"/>
    <lineage>
        <taxon>Eukaryota</taxon>
        <taxon>Fungi</taxon>
        <taxon>Dikarya</taxon>
        <taxon>Basidiomycota</taxon>
        <taxon>Agaricomycotina</taxon>
        <taxon>Agaricomycetes</taxon>
        <taxon>Russulales</taxon>
        <taxon>Hericiaceae</taxon>
        <taxon>Dentipellis</taxon>
    </lineage>
</organism>
<dbReference type="Gene3D" id="3.10.450.50">
    <property type="match status" value="1"/>
</dbReference>
<dbReference type="AlphaFoldDB" id="A0A4Y9Y4Z3"/>